<keyword evidence="2" id="KW-0547">Nucleotide-binding</keyword>
<dbReference type="InterPro" id="IPR003593">
    <property type="entry name" value="AAA+_ATPase"/>
</dbReference>
<sequence>MSAGATVPLLSLRDLRYRWPGSARDQLDIAAFDVAPGEALFLRGPSGCGKSTLLSLLAGVLVADHGTASLLGQDWRTLSASRRDRQRADHVGYIFQQFNLLPYLSVRDNVLLPSRFSALRSARACAAAGSSGAEAERLLDALQLDRTLWGRRAAELSVGQQQRVATARALLGRPELVIADEPTSALDEALRDRYLALLLGACAEAGSALVLVSHDARLAAQFSRHVDLPQLNRAAQHTAEEGAA</sequence>
<dbReference type="RefSeq" id="WP_179633247.1">
    <property type="nucleotide sequence ID" value="NZ_JACCFH010000001.1"/>
</dbReference>
<dbReference type="Gene3D" id="3.40.50.300">
    <property type="entry name" value="P-loop containing nucleotide triphosphate hydrolases"/>
    <property type="match status" value="1"/>
</dbReference>
<dbReference type="GO" id="GO:0022857">
    <property type="term" value="F:transmembrane transporter activity"/>
    <property type="evidence" value="ECO:0007669"/>
    <property type="project" value="TreeGrafter"/>
</dbReference>
<feature type="domain" description="ABC transporter" evidence="4">
    <location>
        <begin position="10"/>
        <end position="244"/>
    </location>
</feature>
<keyword evidence="3 5" id="KW-0067">ATP-binding</keyword>
<keyword evidence="1" id="KW-0472">Membrane</keyword>
<dbReference type="Pfam" id="PF00005">
    <property type="entry name" value="ABC_tran"/>
    <property type="match status" value="1"/>
</dbReference>
<dbReference type="PROSITE" id="PS50893">
    <property type="entry name" value="ABC_TRANSPORTER_2"/>
    <property type="match status" value="1"/>
</dbReference>
<keyword evidence="1" id="KW-1003">Cell membrane</keyword>
<dbReference type="PANTHER" id="PTHR24220:SF611">
    <property type="entry name" value="ATP-BINDING COMPONENT OF ABC TRANSPORTER-RELATED"/>
    <property type="match status" value="1"/>
</dbReference>
<dbReference type="EMBL" id="JACCFH010000001">
    <property type="protein sequence ID" value="NYG32347.1"/>
    <property type="molecule type" value="Genomic_DNA"/>
</dbReference>
<evidence type="ECO:0000259" key="4">
    <source>
        <dbReference type="PROSITE" id="PS50893"/>
    </source>
</evidence>
<dbReference type="GO" id="GO:0005886">
    <property type="term" value="C:plasma membrane"/>
    <property type="evidence" value="ECO:0007669"/>
    <property type="project" value="TreeGrafter"/>
</dbReference>
<dbReference type="SMART" id="SM00382">
    <property type="entry name" value="AAA"/>
    <property type="match status" value="1"/>
</dbReference>
<evidence type="ECO:0000256" key="3">
    <source>
        <dbReference type="ARBA" id="ARBA00022840"/>
    </source>
</evidence>
<reference evidence="5 6" key="1">
    <citation type="submission" date="2020-07" db="EMBL/GenBank/DDBJ databases">
        <title>Genomic Encyclopedia of Archaeal and Bacterial Type Strains, Phase II (KMG-II): from individual species to whole genera.</title>
        <authorList>
            <person name="Goeker M."/>
        </authorList>
    </citation>
    <scope>NUCLEOTIDE SEQUENCE [LARGE SCALE GENOMIC DNA]</scope>
    <source>
        <strain evidence="5 6">DSM 21226</strain>
    </source>
</reference>
<dbReference type="InterPro" id="IPR027417">
    <property type="entry name" value="P-loop_NTPase"/>
</dbReference>
<dbReference type="AlphaFoldDB" id="A0A7Y9QVS0"/>
<dbReference type="Proteomes" id="UP000518288">
    <property type="component" value="Unassembled WGS sequence"/>
</dbReference>
<evidence type="ECO:0000256" key="2">
    <source>
        <dbReference type="ARBA" id="ARBA00022741"/>
    </source>
</evidence>
<proteinExistence type="predicted"/>
<accession>A0A7Y9QVS0</accession>
<keyword evidence="6" id="KW-1185">Reference proteome</keyword>
<comment type="caution">
    <text evidence="5">The sequence shown here is derived from an EMBL/GenBank/DDBJ whole genome shotgun (WGS) entry which is preliminary data.</text>
</comment>
<name>A0A7Y9QVS0_9BURK</name>
<protein>
    <submittedName>
        <fullName evidence="5">Putative ABC transport system ATP-binding protein</fullName>
    </submittedName>
</protein>
<dbReference type="GO" id="GO:0005524">
    <property type="term" value="F:ATP binding"/>
    <property type="evidence" value="ECO:0007669"/>
    <property type="project" value="UniProtKB-KW"/>
</dbReference>
<dbReference type="GO" id="GO:0016887">
    <property type="term" value="F:ATP hydrolysis activity"/>
    <property type="evidence" value="ECO:0007669"/>
    <property type="project" value="InterPro"/>
</dbReference>
<dbReference type="PANTHER" id="PTHR24220">
    <property type="entry name" value="IMPORT ATP-BINDING PROTEIN"/>
    <property type="match status" value="1"/>
</dbReference>
<dbReference type="InterPro" id="IPR015854">
    <property type="entry name" value="ABC_transpr_LolD-like"/>
</dbReference>
<evidence type="ECO:0000256" key="1">
    <source>
        <dbReference type="ARBA" id="ARBA00022475"/>
    </source>
</evidence>
<dbReference type="InterPro" id="IPR003439">
    <property type="entry name" value="ABC_transporter-like_ATP-bd"/>
</dbReference>
<dbReference type="SUPFAM" id="SSF52540">
    <property type="entry name" value="P-loop containing nucleoside triphosphate hydrolases"/>
    <property type="match status" value="1"/>
</dbReference>
<evidence type="ECO:0000313" key="5">
    <source>
        <dbReference type="EMBL" id="NYG32347.1"/>
    </source>
</evidence>
<evidence type="ECO:0000313" key="6">
    <source>
        <dbReference type="Proteomes" id="UP000518288"/>
    </source>
</evidence>
<gene>
    <name evidence="5" type="ORF">BDD16_001333</name>
</gene>
<organism evidence="5 6">
    <name type="scientific">Sphaerotilus montanus</name>
    <dbReference type="NCBI Taxonomy" id="522889"/>
    <lineage>
        <taxon>Bacteria</taxon>
        <taxon>Pseudomonadati</taxon>
        <taxon>Pseudomonadota</taxon>
        <taxon>Betaproteobacteria</taxon>
        <taxon>Burkholderiales</taxon>
        <taxon>Sphaerotilaceae</taxon>
        <taxon>Sphaerotilus</taxon>
    </lineage>
</organism>